<dbReference type="PROSITE" id="PS51257">
    <property type="entry name" value="PROKAR_LIPOPROTEIN"/>
    <property type="match status" value="1"/>
</dbReference>
<name>A0A3B0SV11_9ZZZZ</name>
<feature type="region of interest" description="Disordered" evidence="1">
    <location>
        <begin position="31"/>
        <end position="68"/>
    </location>
</feature>
<accession>A0A3B0SV11</accession>
<dbReference type="PANTHER" id="PTHR42779">
    <property type="entry name" value="PROTEIN YNJB"/>
    <property type="match status" value="1"/>
</dbReference>
<proteinExistence type="predicted"/>
<dbReference type="SUPFAM" id="SSF53850">
    <property type="entry name" value="Periplasmic binding protein-like II"/>
    <property type="match status" value="1"/>
</dbReference>
<organism evidence="2">
    <name type="scientific">hydrothermal vent metagenome</name>
    <dbReference type="NCBI Taxonomy" id="652676"/>
    <lineage>
        <taxon>unclassified sequences</taxon>
        <taxon>metagenomes</taxon>
        <taxon>ecological metagenomes</taxon>
    </lineage>
</organism>
<dbReference type="InterPro" id="IPR027020">
    <property type="entry name" value="YnjB"/>
</dbReference>
<dbReference type="PIRSF" id="PIRSF029172">
    <property type="entry name" value="UCP029172_ABC_sbc_YnjB"/>
    <property type="match status" value="1"/>
</dbReference>
<feature type="compositionally biased region" description="Low complexity" evidence="1">
    <location>
        <begin position="32"/>
        <end position="68"/>
    </location>
</feature>
<dbReference type="NCBIfam" id="NF008633">
    <property type="entry name" value="PRK11622.1"/>
    <property type="match status" value="1"/>
</dbReference>
<dbReference type="AlphaFoldDB" id="A0A3B0SV11"/>
<evidence type="ECO:0000313" key="2">
    <source>
        <dbReference type="EMBL" id="VAW04927.1"/>
    </source>
</evidence>
<protein>
    <submittedName>
        <fullName evidence="2">ABC transporter, substrate-binding protein YnjB</fullName>
    </submittedName>
</protein>
<dbReference type="EMBL" id="UOEK01000304">
    <property type="protein sequence ID" value="VAW04927.1"/>
    <property type="molecule type" value="Genomic_DNA"/>
</dbReference>
<evidence type="ECO:0000256" key="1">
    <source>
        <dbReference type="SAM" id="MobiDB-lite"/>
    </source>
</evidence>
<dbReference type="Gene3D" id="3.40.190.10">
    <property type="entry name" value="Periplasmic binding protein-like II"/>
    <property type="match status" value="2"/>
</dbReference>
<reference evidence="2" key="1">
    <citation type="submission" date="2018-06" db="EMBL/GenBank/DDBJ databases">
        <authorList>
            <person name="Zhirakovskaya E."/>
        </authorList>
    </citation>
    <scope>NUCLEOTIDE SEQUENCE</scope>
</reference>
<sequence>MIQRKHSRTKTLVVLFAFALIVAACGGGTESATTTKAPAAPAATTTTTAAPAATATTTTTTAAPAPTTPVDVPGYSTWEDVLAAADGTTVNWFMWGGSDTINSNVDNDIGKVMKERYNITLNRVPITDTADVVNKVLDEAAAGVNSGGSVDLIWINGENFRTLKSADLLYGPWSESIPNAKYVAWDDPAIANDFGEPVDGLESPWGHAQFVMEYNTAFVPEPPTTFEALSDWVKANPGQFTYPAIPDFTGSVFVRTLFYWAAGGPDEFLGEFDQAVFDKYAPTVWAYLNDLEPDLWRGGSTYPEAAAMADLLANQEIQFNMGYNPSRASSNIAEGTYPETIRTFVFDTGTLSNNNYVTIPFNSANPAGAMVVANYMVSPEFSLIMADPDQWGWLIPTDPTTWPAEDQATLDSYGTGVATLPAAVLNANALPEPAGDWVTAMEAGWIKNVLEN</sequence>
<dbReference type="PANTHER" id="PTHR42779:SF1">
    <property type="entry name" value="PROTEIN YNJB"/>
    <property type="match status" value="1"/>
</dbReference>
<gene>
    <name evidence="2" type="ORF">MNBD_ACTINO02-2012</name>
</gene>